<evidence type="ECO:0000313" key="10">
    <source>
        <dbReference type="EMBL" id="KAK5638667.1"/>
    </source>
</evidence>
<keyword evidence="5" id="KW-0378">Hydrolase</keyword>
<evidence type="ECO:0000256" key="1">
    <source>
        <dbReference type="ARBA" id="ARBA00000032"/>
    </source>
</evidence>
<comment type="caution">
    <text evidence="10">The sequence shown here is derived from an EMBL/GenBank/DDBJ whole genome shotgun (WGS) entry which is preliminary data.</text>
</comment>
<keyword evidence="11" id="KW-1185">Reference proteome</keyword>
<dbReference type="EC" id="3.1.3.2" evidence="3"/>
<evidence type="ECO:0000256" key="8">
    <source>
        <dbReference type="SAM" id="Phobius"/>
    </source>
</evidence>
<evidence type="ECO:0000256" key="2">
    <source>
        <dbReference type="ARBA" id="ARBA00005375"/>
    </source>
</evidence>
<dbReference type="SUPFAM" id="SSF53254">
    <property type="entry name" value="Phosphoglycerate mutase-like"/>
    <property type="match status" value="1"/>
</dbReference>
<evidence type="ECO:0000256" key="3">
    <source>
        <dbReference type="ARBA" id="ARBA00012646"/>
    </source>
</evidence>
<organism evidence="10 11">
    <name type="scientific">Pyrocoelia pectoralis</name>
    <dbReference type="NCBI Taxonomy" id="417401"/>
    <lineage>
        <taxon>Eukaryota</taxon>
        <taxon>Metazoa</taxon>
        <taxon>Ecdysozoa</taxon>
        <taxon>Arthropoda</taxon>
        <taxon>Hexapoda</taxon>
        <taxon>Insecta</taxon>
        <taxon>Pterygota</taxon>
        <taxon>Neoptera</taxon>
        <taxon>Endopterygota</taxon>
        <taxon>Coleoptera</taxon>
        <taxon>Polyphaga</taxon>
        <taxon>Elateriformia</taxon>
        <taxon>Elateroidea</taxon>
        <taxon>Lampyridae</taxon>
        <taxon>Lampyrinae</taxon>
        <taxon>Pyrocoelia</taxon>
    </lineage>
</organism>
<sequence>MSVTFYFKIPKVCLLLLLAVAHSKCEDVDELLGVIVFYRHGDRAPLVLYQTDPYNESTYWPMGLGQLTNLGKMQLYELGQWLKERYGEFLSVSDSYVRSTDYDRTLMSAECCLAGLFPPDPNQTWNIQVNWQPVAIHTTSLAMDPVLAMEEPCERYEALYHSLLNTKKFLHIHEENQELYDYITKNANFPVDSFQSLQLIHDTLHIEELYNLTLPDWTKHVYPDKMNEWAWFSFALATYTQQLARLKTGPLFNEIYNNIRKASQNLGPKMYMYSGHDSTIAAILDTLKIFDIHHPPYGATILFELRSRQNASFVNIFYKNATVPAKMTLNGCSFDCPLEKFYKILNEIRLDYEEWKLECSIPLRSVQSMVFNAFFGILFMIFSIFIILIMCNMRSISNYYVRIPSTKSNI</sequence>
<comment type="similarity">
    <text evidence="2">Belongs to the histidine acid phosphatase family.</text>
</comment>
<evidence type="ECO:0000256" key="5">
    <source>
        <dbReference type="ARBA" id="ARBA00022801"/>
    </source>
</evidence>
<feature type="chain" id="PRO_5042873460" description="acid phosphatase" evidence="9">
    <location>
        <begin position="26"/>
        <end position="410"/>
    </location>
</feature>
<dbReference type="PANTHER" id="PTHR11567:SF211">
    <property type="entry name" value="PROSTATIC ACID PHOSPHATASE"/>
    <property type="match status" value="1"/>
</dbReference>
<keyword evidence="4 9" id="KW-0732">Signal</keyword>
<reference evidence="10 11" key="1">
    <citation type="journal article" date="2024" name="Insects">
        <title>An Improved Chromosome-Level Genome Assembly of the Firefly Pyrocoelia pectoralis.</title>
        <authorList>
            <person name="Fu X."/>
            <person name="Meyer-Rochow V.B."/>
            <person name="Ballantyne L."/>
            <person name="Zhu X."/>
        </authorList>
    </citation>
    <scope>NUCLEOTIDE SEQUENCE [LARGE SCALE GENOMIC DNA]</scope>
    <source>
        <strain evidence="10">XCY_ONT2</strain>
    </source>
</reference>
<keyword evidence="8" id="KW-0472">Membrane</keyword>
<comment type="catalytic activity">
    <reaction evidence="1">
        <text>a phosphate monoester + H2O = an alcohol + phosphate</text>
        <dbReference type="Rhea" id="RHEA:15017"/>
        <dbReference type="ChEBI" id="CHEBI:15377"/>
        <dbReference type="ChEBI" id="CHEBI:30879"/>
        <dbReference type="ChEBI" id="CHEBI:43474"/>
        <dbReference type="ChEBI" id="CHEBI:67140"/>
        <dbReference type="EC" id="3.1.3.2"/>
    </reaction>
</comment>
<name>A0AAN7UZF8_9COLE</name>
<feature type="signal peptide" evidence="9">
    <location>
        <begin position="1"/>
        <end position="25"/>
    </location>
</feature>
<proteinExistence type="inferred from homology"/>
<dbReference type="PROSITE" id="PS00778">
    <property type="entry name" value="HIS_ACID_PHOSPHAT_2"/>
    <property type="match status" value="1"/>
</dbReference>
<evidence type="ECO:0000256" key="4">
    <source>
        <dbReference type="ARBA" id="ARBA00022729"/>
    </source>
</evidence>
<feature type="transmembrane region" description="Helical" evidence="8">
    <location>
        <begin position="369"/>
        <end position="391"/>
    </location>
</feature>
<dbReference type="PANTHER" id="PTHR11567">
    <property type="entry name" value="ACID PHOSPHATASE-RELATED"/>
    <property type="match status" value="1"/>
</dbReference>
<dbReference type="InterPro" id="IPR000560">
    <property type="entry name" value="His_Pase_clade-2"/>
</dbReference>
<keyword evidence="8" id="KW-1133">Transmembrane helix</keyword>
<evidence type="ECO:0000313" key="11">
    <source>
        <dbReference type="Proteomes" id="UP001329430"/>
    </source>
</evidence>
<dbReference type="GO" id="GO:0003993">
    <property type="term" value="F:acid phosphatase activity"/>
    <property type="evidence" value="ECO:0007669"/>
    <property type="project" value="UniProtKB-EC"/>
</dbReference>
<evidence type="ECO:0000256" key="6">
    <source>
        <dbReference type="ARBA" id="ARBA00023157"/>
    </source>
</evidence>
<dbReference type="Proteomes" id="UP001329430">
    <property type="component" value="Chromosome 10"/>
</dbReference>
<keyword evidence="7" id="KW-0325">Glycoprotein</keyword>
<keyword evidence="6" id="KW-1015">Disulfide bond</keyword>
<evidence type="ECO:0000256" key="7">
    <source>
        <dbReference type="ARBA" id="ARBA00023180"/>
    </source>
</evidence>
<dbReference type="InterPro" id="IPR050645">
    <property type="entry name" value="Histidine_acid_phosphatase"/>
</dbReference>
<dbReference type="InterPro" id="IPR029033">
    <property type="entry name" value="His_PPase_superfam"/>
</dbReference>
<evidence type="ECO:0000256" key="9">
    <source>
        <dbReference type="SAM" id="SignalP"/>
    </source>
</evidence>
<gene>
    <name evidence="10" type="ORF">RI129_012962</name>
</gene>
<dbReference type="InterPro" id="IPR033379">
    <property type="entry name" value="Acid_Pase_AS"/>
</dbReference>
<dbReference type="Gene3D" id="3.40.50.1240">
    <property type="entry name" value="Phosphoglycerate mutase-like"/>
    <property type="match status" value="1"/>
</dbReference>
<dbReference type="Pfam" id="PF00328">
    <property type="entry name" value="His_Phos_2"/>
    <property type="match status" value="1"/>
</dbReference>
<dbReference type="EMBL" id="JAVRBK010000010">
    <property type="protein sequence ID" value="KAK5638667.1"/>
    <property type="molecule type" value="Genomic_DNA"/>
</dbReference>
<protein>
    <recommendedName>
        <fullName evidence="3">acid phosphatase</fullName>
        <ecNumber evidence="3">3.1.3.2</ecNumber>
    </recommendedName>
</protein>
<dbReference type="CDD" id="cd07061">
    <property type="entry name" value="HP_HAP_like"/>
    <property type="match status" value="1"/>
</dbReference>
<keyword evidence="8" id="KW-0812">Transmembrane</keyword>
<accession>A0AAN7UZF8</accession>
<dbReference type="AlphaFoldDB" id="A0AAN7UZF8"/>